<comment type="caution">
    <text evidence="6">The sequence shown here is derived from an EMBL/GenBank/DDBJ whole genome shotgun (WGS) entry which is preliminary data.</text>
</comment>
<dbReference type="GO" id="GO:0032259">
    <property type="term" value="P:methylation"/>
    <property type="evidence" value="ECO:0007669"/>
    <property type="project" value="UniProtKB-KW"/>
</dbReference>
<sequence length="430" mass="47542">MEAFDKRDSGCTRYAAQPSSTTRLTMGHPKAFTLPRGKIDEDHDASAIALNAPLPPPTTSLTTPSNPTSKVGRRQWTQDQGDPWKFNAWFVPPPGYSEDNVEWNEEQEQVALDTTSKQAANPVPDDMKGTTSSSMQRRRIFGILSTRLGRTLSSKIAHGCATNSPPCNRPSSRMSANLIMLGLSGSRSSVVASPGNTAFPILAANENPELFLYALDYSSKAVELVKVNTSPKNPLYDPTKCLGAVWDMSSADIPTEVPPCSLDAIIMIFCFSALHPKEWAQTVRNLWKMLKPGGILLFRDYGRHDLAQLRMKGSRFLEDNFYVRGDGTRVYFFDKDELAGIICQEVSDGEREEASQSQTPSGKKKPGTVESTTCLPATPSPAGLDEPPSGGHKFHVSSLFVDRRLLLNRARQLKMYRIWLQGEFRKPLQS</sequence>
<dbReference type="AlphaFoldDB" id="A0A0L6VUZ8"/>
<evidence type="ECO:0000313" key="7">
    <source>
        <dbReference type="Proteomes" id="UP000037035"/>
    </source>
</evidence>
<dbReference type="CDD" id="cd02440">
    <property type="entry name" value="AdoMet_MTases"/>
    <property type="match status" value="1"/>
</dbReference>
<keyword evidence="2" id="KW-0489">Methyltransferase</keyword>
<dbReference type="EMBL" id="LAVV01000344">
    <property type="protein sequence ID" value="KNZ64422.1"/>
    <property type="molecule type" value="Genomic_DNA"/>
</dbReference>
<dbReference type="Gene3D" id="3.40.50.150">
    <property type="entry name" value="Vaccinia Virus protein VP39"/>
    <property type="match status" value="1"/>
</dbReference>
<evidence type="ECO:0000256" key="3">
    <source>
        <dbReference type="ARBA" id="ARBA00022679"/>
    </source>
</evidence>
<protein>
    <recommendedName>
        <fullName evidence="5">Methyltransferase type 12 domain-containing protein</fullName>
    </recommendedName>
</protein>
<proteinExistence type="inferred from homology"/>
<gene>
    <name evidence="6" type="ORF">VP01_1030g6</name>
</gene>
<dbReference type="Pfam" id="PF08242">
    <property type="entry name" value="Methyltransf_12"/>
    <property type="match status" value="1"/>
</dbReference>
<comment type="similarity">
    <text evidence="1">Belongs to the methyltransferase superfamily. METL family.</text>
</comment>
<dbReference type="SUPFAM" id="SSF53335">
    <property type="entry name" value="S-adenosyl-L-methionine-dependent methyltransferases"/>
    <property type="match status" value="1"/>
</dbReference>
<dbReference type="InterPro" id="IPR013217">
    <property type="entry name" value="Methyltransf_12"/>
</dbReference>
<feature type="region of interest" description="Disordered" evidence="4">
    <location>
        <begin position="1"/>
        <end position="29"/>
    </location>
</feature>
<name>A0A0L6VUZ8_9BASI</name>
<dbReference type="InterPro" id="IPR029063">
    <property type="entry name" value="SAM-dependent_MTases_sf"/>
</dbReference>
<dbReference type="PANTHER" id="PTHR22809:SF11">
    <property type="entry name" value="TRNA N(3)-METHYLCYTIDINE METHYLTRANSFERASE METTL2"/>
    <property type="match status" value="1"/>
</dbReference>
<keyword evidence="3" id="KW-0808">Transferase</keyword>
<dbReference type="GO" id="GO:0052735">
    <property type="term" value="F:tRNA (cytidine-3-)-methyltransferase activity"/>
    <property type="evidence" value="ECO:0007669"/>
    <property type="project" value="TreeGrafter"/>
</dbReference>
<accession>A0A0L6VUZ8</accession>
<dbReference type="OrthoDB" id="417697at2759"/>
<evidence type="ECO:0000256" key="2">
    <source>
        <dbReference type="ARBA" id="ARBA00022603"/>
    </source>
</evidence>
<dbReference type="VEuPathDB" id="FungiDB:VP01_1030g6"/>
<organism evidence="6 7">
    <name type="scientific">Puccinia sorghi</name>
    <dbReference type="NCBI Taxonomy" id="27349"/>
    <lineage>
        <taxon>Eukaryota</taxon>
        <taxon>Fungi</taxon>
        <taxon>Dikarya</taxon>
        <taxon>Basidiomycota</taxon>
        <taxon>Pucciniomycotina</taxon>
        <taxon>Pucciniomycetes</taxon>
        <taxon>Pucciniales</taxon>
        <taxon>Pucciniaceae</taxon>
        <taxon>Puccinia</taxon>
    </lineage>
</organism>
<evidence type="ECO:0000259" key="5">
    <source>
        <dbReference type="Pfam" id="PF08242"/>
    </source>
</evidence>
<feature type="region of interest" description="Disordered" evidence="4">
    <location>
        <begin position="349"/>
        <end position="389"/>
    </location>
</feature>
<evidence type="ECO:0000313" key="6">
    <source>
        <dbReference type="EMBL" id="KNZ64422.1"/>
    </source>
</evidence>
<evidence type="ECO:0000256" key="4">
    <source>
        <dbReference type="SAM" id="MobiDB-lite"/>
    </source>
</evidence>
<feature type="compositionally biased region" description="Basic and acidic residues" evidence="4">
    <location>
        <begin position="1"/>
        <end position="10"/>
    </location>
</feature>
<dbReference type="InterPro" id="IPR026113">
    <property type="entry name" value="METTL2/6/8-like"/>
</dbReference>
<reference evidence="6 7" key="1">
    <citation type="submission" date="2015-08" db="EMBL/GenBank/DDBJ databases">
        <title>Next Generation Sequencing and Analysis of the Genome of Puccinia sorghi L Schw, the Causal Agent of Maize Common Rust.</title>
        <authorList>
            <person name="Rochi L."/>
            <person name="Burguener G."/>
            <person name="Darino M."/>
            <person name="Turjanski A."/>
            <person name="Kreff E."/>
            <person name="Dieguez M.J."/>
            <person name="Sacco F."/>
        </authorList>
    </citation>
    <scope>NUCLEOTIDE SEQUENCE [LARGE SCALE GENOMIC DNA]</scope>
    <source>
        <strain evidence="6 7">RO10H11247</strain>
    </source>
</reference>
<keyword evidence="7" id="KW-1185">Reference proteome</keyword>
<feature type="domain" description="Methyltransferase type 12" evidence="5">
    <location>
        <begin position="194"/>
        <end position="296"/>
    </location>
</feature>
<evidence type="ECO:0000256" key="1">
    <source>
        <dbReference type="ARBA" id="ARBA00009725"/>
    </source>
</evidence>
<feature type="compositionally biased region" description="Low complexity" evidence="4">
    <location>
        <begin position="59"/>
        <end position="69"/>
    </location>
</feature>
<dbReference type="Proteomes" id="UP000037035">
    <property type="component" value="Unassembled WGS sequence"/>
</dbReference>
<dbReference type="PANTHER" id="PTHR22809">
    <property type="entry name" value="METHYLTRANSFERASE-RELATED"/>
    <property type="match status" value="1"/>
</dbReference>
<dbReference type="STRING" id="27349.A0A0L6VUZ8"/>
<feature type="region of interest" description="Disordered" evidence="4">
    <location>
        <begin position="51"/>
        <end position="75"/>
    </location>
</feature>